<accession>A0ABV6AWY8</accession>
<organism evidence="1 2">
    <name type="scientific">Deinococcus oregonensis</name>
    <dbReference type="NCBI Taxonomy" id="1805970"/>
    <lineage>
        <taxon>Bacteria</taxon>
        <taxon>Thermotogati</taxon>
        <taxon>Deinococcota</taxon>
        <taxon>Deinococci</taxon>
        <taxon>Deinococcales</taxon>
        <taxon>Deinococcaceae</taxon>
        <taxon>Deinococcus</taxon>
    </lineage>
</organism>
<gene>
    <name evidence="1" type="ORF">ACFFLM_01590</name>
</gene>
<dbReference type="Proteomes" id="UP001589733">
    <property type="component" value="Unassembled WGS sequence"/>
</dbReference>
<keyword evidence="2" id="KW-1185">Reference proteome</keyword>
<evidence type="ECO:0000313" key="1">
    <source>
        <dbReference type="EMBL" id="MFB9990683.1"/>
    </source>
</evidence>
<comment type="caution">
    <text evidence="1">The sequence shown here is derived from an EMBL/GenBank/DDBJ whole genome shotgun (WGS) entry which is preliminary data.</text>
</comment>
<name>A0ABV6AWY8_9DEIO</name>
<dbReference type="RefSeq" id="WP_380004850.1">
    <property type="nucleotide sequence ID" value="NZ_JBHLYR010000008.1"/>
</dbReference>
<protein>
    <recommendedName>
        <fullName evidence="3">Restriction endonuclease</fullName>
    </recommendedName>
</protein>
<evidence type="ECO:0000313" key="2">
    <source>
        <dbReference type="Proteomes" id="UP001589733"/>
    </source>
</evidence>
<dbReference type="EMBL" id="JBHLYR010000008">
    <property type="protein sequence ID" value="MFB9990683.1"/>
    <property type="molecule type" value="Genomic_DNA"/>
</dbReference>
<reference evidence="1 2" key="1">
    <citation type="submission" date="2024-09" db="EMBL/GenBank/DDBJ databases">
        <authorList>
            <person name="Sun Q."/>
            <person name="Mori K."/>
        </authorList>
    </citation>
    <scope>NUCLEOTIDE SEQUENCE [LARGE SCALE GENOMIC DNA]</scope>
    <source>
        <strain evidence="1 2">JCM 13503</strain>
    </source>
</reference>
<sequence length="180" mass="19981">MHDTEDRQYWFELGLQKEHAFVTQLAPMLGLDLQINPAKVGNPKAIDFVSGAAGEPALPADLKTQNTPFSTAGRMGKNPGRTVTFNLKDLLHYERLYPQAVIFFHVHWTTLSQSFGGQTYTVPPLNGVWQASVKQLRALVDQDDTQHAYQRRVNDTQGNAKASYLLSLDDLTLVGLLDGA</sequence>
<proteinExistence type="predicted"/>
<evidence type="ECO:0008006" key="3">
    <source>
        <dbReference type="Google" id="ProtNLM"/>
    </source>
</evidence>